<feature type="region of interest" description="Disordered" evidence="8">
    <location>
        <begin position="445"/>
        <end position="471"/>
    </location>
</feature>
<feature type="transmembrane region" description="Helical" evidence="9">
    <location>
        <begin position="326"/>
        <end position="342"/>
    </location>
</feature>
<evidence type="ECO:0000256" key="8">
    <source>
        <dbReference type="SAM" id="MobiDB-lite"/>
    </source>
</evidence>
<dbReference type="Proteomes" id="UP000186040">
    <property type="component" value="Unassembled WGS sequence"/>
</dbReference>
<feature type="transmembrane region" description="Helical" evidence="9">
    <location>
        <begin position="146"/>
        <end position="167"/>
    </location>
</feature>
<evidence type="ECO:0000256" key="5">
    <source>
        <dbReference type="ARBA" id="ARBA00022989"/>
    </source>
</evidence>
<keyword evidence="3 7" id="KW-0813">Transport</keyword>
<sequence length="471" mass="48434">MGAGAEVFGGRMPSGEGDLGVETHGISPIPAGNRFGRPWRLFGVWFAPNLTMAAIFTGTLGAVLGLDFRTGLAAIAVGTLIGALPVAYLSTWGPRTGSAQLPVARLPFARGVVLPGAVQWLSTIMWDALTALFGGDALAELSGMPFWLSVGIVLVLQCLLGVFGYAVIHRVQTVVTAVGVVGFALFAIKAVPGHPLPAGGELHGGALAGAVVLFTTISLSLAVSWVPYASDYSRYLPAGTPPRSVFWFTGTAIVLSCTLSQGLGLALADTLGGTTAAGVRGLVGGGAAGVVALLVILVVTVSANAMNDYSGSLALQTVGIRLRRPVSAVIATVVAYALTLWMHSGDLSAKFENVLLFVGYWVPPFLGVVLPDWVARRRGAAAAARSWPALLAFLAGFAAAVPFTNTSLYTGPVAAALDGADLAYYVGFLVSAAVYLVVRRFAGQAPSSSPAGDEDHRRLPLRPGTPPTSPS</sequence>
<name>A0A1Q9LIQ3_9PSEU</name>
<evidence type="ECO:0000256" key="1">
    <source>
        <dbReference type="ARBA" id="ARBA00004141"/>
    </source>
</evidence>
<feature type="transmembrane region" description="Helical" evidence="9">
    <location>
        <begin position="174"/>
        <end position="192"/>
    </location>
</feature>
<dbReference type="GO" id="GO:0022857">
    <property type="term" value="F:transmembrane transporter activity"/>
    <property type="evidence" value="ECO:0007669"/>
    <property type="project" value="InterPro"/>
</dbReference>
<evidence type="ECO:0000256" key="2">
    <source>
        <dbReference type="ARBA" id="ARBA00008974"/>
    </source>
</evidence>
<evidence type="ECO:0000313" key="10">
    <source>
        <dbReference type="EMBL" id="OLR91874.1"/>
    </source>
</evidence>
<dbReference type="InterPro" id="IPR001248">
    <property type="entry name" value="Pur-cyt_permease"/>
</dbReference>
<dbReference type="AlphaFoldDB" id="A0A1Q9LIQ3"/>
<evidence type="ECO:0000256" key="6">
    <source>
        <dbReference type="ARBA" id="ARBA00023136"/>
    </source>
</evidence>
<evidence type="ECO:0000256" key="9">
    <source>
        <dbReference type="SAM" id="Phobius"/>
    </source>
</evidence>
<comment type="caution">
    <text evidence="10">The sequence shown here is derived from an EMBL/GenBank/DDBJ whole genome shotgun (WGS) entry which is preliminary data.</text>
</comment>
<dbReference type="GO" id="GO:0005886">
    <property type="term" value="C:plasma membrane"/>
    <property type="evidence" value="ECO:0007669"/>
    <property type="project" value="TreeGrafter"/>
</dbReference>
<reference evidence="10 11" key="1">
    <citation type="submission" date="2016-10" db="EMBL/GenBank/DDBJ databases">
        <title>The Draft Genome Sequence of Actinokineospora bangkokensis 44EHWT reveals the biosynthetic pathway of antifungal compounds Thailandins with unusual extender unit butylmalonyl-CoA.</title>
        <authorList>
            <person name="Greule A."/>
            <person name="Intra B."/>
            <person name="Flemming S."/>
            <person name="Rommel M.G."/>
            <person name="Panbangred W."/>
            <person name="Bechthold A."/>
        </authorList>
    </citation>
    <scope>NUCLEOTIDE SEQUENCE [LARGE SCALE GENOMIC DNA]</scope>
    <source>
        <strain evidence="10 11">44EHW</strain>
    </source>
</reference>
<feature type="transmembrane region" description="Helical" evidence="9">
    <location>
        <begin position="422"/>
        <end position="438"/>
    </location>
</feature>
<protein>
    <submittedName>
        <fullName evidence="10">Cytosine permease</fullName>
    </submittedName>
</protein>
<dbReference type="RefSeq" id="WP_075976279.1">
    <property type="nucleotide sequence ID" value="NZ_MKQR01000018.1"/>
</dbReference>
<accession>A0A1Q9LIQ3</accession>
<feature type="transmembrane region" description="Helical" evidence="9">
    <location>
        <begin position="42"/>
        <end position="66"/>
    </location>
</feature>
<evidence type="ECO:0000256" key="7">
    <source>
        <dbReference type="PIRNR" id="PIRNR002744"/>
    </source>
</evidence>
<evidence type="ECO:0000256" key="3">
    <source>
        <dbReference type="ARBA" id="ARBA00022448"/>
    </source>
</evidence>
<keyword evidence="11" id="KW-1185">Reference proteome</keyword>
<feature type="transmembrane region" description="Helical" evidence="9">
    <location>
        <begin position="287"/>
        <end position="305"/>
    </location>
</feature>
<feature type="transmembrane region" description="Helical" evidence="9">
    <location>
        <begin position="387"/>
        <end position="410"/>
    </location>
</feature>
<keyword evidence="5 9" id="KW-1133">Transmembrane helix</keyword>
<dbReference type="STRING" id="1193682.BJP25_23865"/>
<dbReference type="PANTHER" id="PTHR31806">
    <property type="entry name" value="PURINE-CYTOSINE PERMEASE FCY2-RELATED"/>
    <property type="match status" value="1"/>
</dbReference>
<proteinExistence type="inferred from homology"/>
<comment type="similarity">
    <text evidence="2 7">Belongs to the purine-cytosine permease (2.A.39) family.</text>
</comment>
<organism evidence="10 11">
    <name type="scientific">Actinokineospora bangkokensis</name>
    <dbReference type="NCBI Taxonomy" id="1193682"/>
    <lineage>
        <taxon>Bacteria</taxon>
        <taxon>Bacillati</taxon>
        <taxon>Actinomycetota</taxon>
        <taxon>Actinomycetes</taxon>
        <taxon>Pseudonocardiales</taxon>
        <taxon>Pseudonocardiaceae</taxon>
        <taxon>Actinokineospora</taxon>
    </lineage>
</organism>
<evidence type="ECO:0000256" key="4">
    <source>
        <dbReference type="ARBA" id="ARBA00022692"/>
    </source>
</evidence>
<dbReference type="OrthoDB" id="9809167at2"/>
<dbReference type="Pfam" id="PF02133">
    <property type="entry name" value="Transp_cyt_pur"/>
    <property type="match status" value="1"/>
</dbReference>
<gene>
    <name evidence="10" type="ORF">BJP25_23865</name>
</gene>
<dbReference type="PIRSF" id="PIRSF002744">
    <property type="entry name" value="Pur-cyt_permease"/>
    <property type="match status" value="1"/>
</dbReference>
<keyword evidence="4 9" id="KW-0812">Transmembrane</keyword>
<evidence type="ECO:0000313" key="11">
    <source>
        <dbReference type="Proteomes" id="UP000186040"/>
    </source>
</evidence>
<dbReference type="EMBL" id="MKQR01000018">
    <property type="protein sequence ID" value="OLR91874.1"/>
    <property type="molecule type" value="Genomic_DNA"/>
</dbReference>
<keyword evidence="6 7" id="KW-0472">Membrane</keyword>
<feature type="transmembrane region" description="Helical" evidence="9">
    <location>
        <begin position="72"/>
        <end position="91"/>
    </location>
</feature>
<comment type="subcellular location">
    <subcellularLocation>
        <location evidence="1">Membrane</location>
        <topology evidence="1">Multi-pass membrane protein</topology>
    </subcellularLocation>
</comment>
<feature type="transmembrane region" description="Helical" evidence="9">
    <location>
        <begin position="354"/>
        <end position="375"/>
    </location>
</feature>
<dbReference type="Gene3D" id="1.10.4160.10">
    <property type="entry name" value="Hydantoin permease"/>
    <property type="match status" value="1"/>
</dbReference>
<dbReference type="InterPro" id="IPR026030">
    <property type="entry name" value="Pur-cyt_permease_Fcy2/21/22"/>
</dbReference>
<dbReference type="PANTHER" id="PTHR31806:SF1">
    <property type="entry name" value="PURINE-CYTOSINE PERMEASE FCY2-RELATED"/>
    <property type="match status" value="1"/>
</dbReference>
<feature type="transmembrane region" description="Helical" evidence="9">
    <location>
        <begin position="204"/>
        <end position="225"/>
    </location>
</feature>
<feature type="transmembrane region" description="Helical" evidence="9">
    <location>
        <begin position="245"/>
        <end position="267"/>
    </location>
</feature>